<reference evidence="3" key="1">
    <citation type="journal article" date="2017" name="Cell">
        <title>Insights into land plant evolution garnered from the Marchantia polymorpha genome.</title>
        <authorList>
            <person name="Bowman J.L."/>
            <person name="Kohchi T."/>
            <person name="Yamato K.T."/>
            <person name="Jenkins J."/>
            <person name="Shu S."/>
            <person name="Ishizaki K."/>
            <person name="Yamaoka S."/>
            <person name="Nishihama R."/>
            <person name="Nakamura Y."/>
            <person name="Berger F."/>
            <person name="Adam C."/>
            <person name="Aki S.S."/>
            <person name="Althoff F."/>
            <person name="Araki T."/>
            <person name="Arteaga-Vazquez M.A."/>
            <person name="Balasubrmanian S."/>
            <person name="Barry K."/>
            <person name="Bauer D."/>
            <person name="Boehm C.R."/>
            <person name="Briginshaw L."/>
            <person name="Caballero-Perez J."/>
            <person name="Catarino B."/>
            <person name="Chen F."/>
            <person name="Chiyoda S."/>
            <person name="Chovatia M."/>
            <person name="Davies K.M."/>
            <person name="Delmans M."/>
            <person name="Demura T."/>
            <person name="Dierschke T."/>
            <person name="Dolan L."/>
            <person name="Dorantes-Acosta A.E."/>
            <person name="Eklund D.M."/>
            <person name="Florent S.N."/>
            <person name="Flores-Sandoval E."/>
            <person name="Fujiyama A."/>
            <person name="Fukuzawa H."/>
            <person name="Galik B."/>
            <person name="Grimanelli D."/>
            <person name="Grimwood J."/>
            <person name="Grossniklaus U."/>
            <person name="Hamada T."/>
            <person name="Haseloff J."/>
            <person name="Hetherington A.J."/>
            <person name="Higo A."/>
            <person name="Hirakawa Y."/>
            <person name="Hundley H.N."/>
            <person name="Ikeda Y."/>
            <person name="Inoue K."/>
            <person name="Inoue S.I."/>
            <person name="Ishida S."/>
            <person name="Jia Q."/>
            <person name="Kakita M."/>
            <person name="Kanazawa T."/>
            <person name="Kawai Y."/>
            <person name="Kawashima T."/>
            <person name="Kennedy M."/>
            <person name="Kinose K."/>
            <person name="Kinoshita T."/>
            <person name="Kohara Y."/>
            <person name="Koide E."/>
            <person name="Komatsu K."/>
            <person name="Kopischke S."/>
            <person name="Kubo M."/>
            <person name="Kyozuka J."/>
            <person name="Lagercrantz U."/>
            <person name="Lin S.S."/>
            <person name="Lindquist E."/>
            <person name="Lipzen A.M."/>
            <person name="Lu C.W."/>
            <person name="De Luna E."/>
            <person name="Martienssen R.A."/>
            <person name="Minamino N."/>
            <person name="Mizutani M."/>
            <person name="Mizutani M."/>
            <person name="Mochizuki N."/>
            <person name="Monte I."/>
            <person name="Mosher R."/>
            <person name="Nagasaki H."/>
            <person name="Nakagami H."/>
            <person name="Naramoto S."/>
            <person name="Nishitani K."/>
            <person name="Ohtani M."/>
            <person name="Okamoto T."/>
            <person name="Okumura M."/>
            <person name="Phillips J."/>
            <person name="Pollak B."/>
            <person name="Reinders A."/>
            <person name="Rovekamp M."/>
            <person name="Sano R."/>
            <person name="Sawa S."/>
            <person name="Schmid M.W."/>
            <person name="Shirakawa M."/>
            <person name="Solano R."/>
            <person name="Spunde A."/>
            <person name="Suetsugu N."/>
            <person name="Sugano S."/>
            <person name="Sugiyama A."/>
            <person name="Sun R."/>
            <person name="Suzuki Y."/>
            <person name="Takenaka M."/>
            <person name="Takezawa D."/>
            <person name="Tomogane H."/>
            <person name="Tsuzuki M."/>
            <person name="Ueda T."/>
            <person name="Umeda M."/>
            <person name="Ward J.M."/>
            <person name="Watanabe Y."/>
            <person name="Yazaki K."/>
            <person name="Yokoyama R."/>
            <person name="Yoshitake Y."/>
            <person name="Yotsui I."/>
            <person name="Zachgo S."/>
            <person name="Schmutz J."/>
        </authorList>
    </citation>
    <scope>NUCLEOTIDE SEQUENCE [LARGE SCALE GENOMIC DNA]</scope>
    <source>
        <strain evidence="3">Tak-1</strain>
    </source>
</reference>
<dbReference type="Proteomes" id="UP000244005">
    <property type="component" value="Unassembled WGS sequence"/>
</dbReference>
<evidence type="ECO:0000313" key="3">
    <source>
        <dbReference type="Proteomes" id="UP000244005"/>
    </source>
</evidence>
<evidence type="ECO:0000313" key="2">
    <source>
        <dbReference type="EMBL" id="PTQ35988.1"/>
    </source>
</evidence>
<keyword evidence="3" id="KW-1185">Reference proteome</keyword>
<evidence type="ECO:0000256" key="1">
    <source>
        <dbReference type="SAM" id="MobiDB-lite"/>
    </source>
</evidence>
<proteinExistence type="predicted"/>
<accession>A0A2R6WQ33</accession>
<protein>
    <submittedName>
        <fullName evidence="2">Uncharacterized protein</fullName>
    </submittedName>
</protein>
<feature type="compositionally biased region" description="Basic and acidic residues" evidence="1">
    <location>
        <begin position="110"/>
        <end position="120"/>
    </location>
</feature>
<dbReference type="EMBL" id="KZ772739">
    <property type="protein sequence ID" value="PTQ35988.1"/>
    <property type="molecule type" value="Genomic_DNA"/>
</dbReference>
<feature type="region of interest" description="Disordered" evidence="1">
    <location>
        <begin position="64"/>
        <end position="120"/>
    </location>
</feature>
<feature type="compositionally biased region" description="Basic and acidic residues" evidence="1">
    <location>
        <begin position="77"/>
        <end position="96"/>
    </location>
</feature>
<dbReference type="AlphaFoldDB" id="A0A2R6WQ33"/>
<name>A0A2R6WQ33_MARPO</name>
<organism evidence="2 3">
    <name type="scientific">Marchantia polymorpha</name>
    <name type="common">Common liverwort</name>
    <name type="synonym">Marchantia aquatica</name>
    <dbReference type="NCBI Taxonomy" id="3197"/>
    <lineage>
        <taxon>Eukaryota</taxon>
        <taxon>Viridiplantae</taxon>
        <taxon>Streptophyta</taxon>
        <taxon>Embryophyta</taxon>
        <taxon>Marchantiophyta</taxon>
        <taxon>Marchantiopsida</taxon>
        <taxon>Marchantiidae</taxon>
        <taxon>Marchantiales</taxon>
        <taxon>Marchantiaceae</taxon>
        <taxon>Marchantia</taxon>
    </lineage>
</organism>
<sequence length="120" mass="13370">MILTDVLSVSESKLQLESTDSTHLEQLEASKPSKRLTLQNRSWFGAGRERMVVRTREGWGPVRREIRRMGAGTGGSRSKEGGPDSGKTRVVKDRRSSRLRTGRGGLQMRCDGKMRGILEA</sequence>
<gene>
    <name evidence="2" type="ORF">MARPO_0067s0067</name>
</gene>